<sequence length="682" mass="75006">MPQLMTQLPAPHYLPWGPRNPEEPGKTSHRLYGNHILDMVQGMASVYGRLSIVSDDNILPISQNRVSSHDNYSPSEDPHAHHGTSESFSSATDVAWLEPLRGDGSFNEAIQTPFAPYVSDSPDTGLRRSKSSSPLKRFRLGDWLWEIGASTFSLACTIGLVVLLFTIQDKSLSSWHAKIRINPNTVVSVLSGLSKASLLVPVAACISQLKWVHFKQSPRPLGQMDTFDVASRGPWGALTLLWHLKWEAKLASWASLITILALAIEPFTQQIISFRTRSVYIPGEATYSVAHTYDSGATQGTTATWQRKMDPRMQGAILNGLYSLGSPIKYDCPTGNCQWPDFSTLAIAGHCRDATADTTRSSSGMWKKGGAERSCNYTTPEGLSIKFNSHESSGGGFRTEFNSTAKSFSSRDICLHQNVSSVLVHLATANFVNTEKLQTKFPEPVITECRIEWSSRRNRGVAVRNGTFFPGSYEDFPLVWSGDSNEGQRCLLRFRSPFQKKNQSPAAAEEFSLNPTDHHLIGTYLQGIFSSSSADDFGRVLLNSSSIAGTVLNITTSMSYAIGNTNPTANTLLGDAITSEQFTHVSWPWIVLPLSEILMGLMLLACTLVYSKQKDVASWKSSGLVPFLTQMEGWQPEELSLSSSYQVSQRTQRIYTTLEFDKGVVCLVKSTSGGQQGSTARP</sequence>
<evidence type="ECO:0000256" key="2">
    <source>
        <dbReference type="SAM" id="Phobius"/>
    </source>
</evidence>
<proteinExistence type="predicted"/>
<name>A0AAW0R1Q5_9PEZI</name>
<keyword evidence="2" id="KW-0472">Membrane</keyword>
<keyword evidence="2" id="KW-1133">Transmembrane helix</keyword>
<dbReference type="InterPro" id="IPR021514">
    <property type="entry name" value="DUF3176"/>
</dbReference>
<feature type="transmembrane region" description="Helical" evidence="2">
    <location>
        <begin position="143"/>
        <end position="167"/>
    </location>
</feature>
<evidence type="ECO:0000313" key="4">
    <source>
        <dbReference type="Proteomes" id="UP001392437"/>
    </source>
</evidence>
<protein>
    <submittedName>
        <fullName evidence="3">Uncharacterized protein</fullName>
    </submittedName>
</protein>
<feature type="transmembrane region" description="Helical" evidence="2">
    <location>
        <begin position="587"/>
        <end position="610"/>
    </location>
</feature>
<feature type="region of interest" description="Disordered" evidence="1">
    <location>
        <begin position="64"/>
        <end position="86"/>
    </location>
</feature>
<organism evidence="3 4">
    <name type="scientific">Apiospora kogelbergensis</name>
    <dbReference type="NCBI Taxonomy" id="1337665"/>
    <lineage>
        <taxon>Eukaryota</taxon>
        <taxon>Fungi</taxon>
        <taxon>Dikarya</taxon>
        <taxon>Ascomycota</taxon>
        <taxon>Pezizomycotina</taxon>
        <taxon>Sordariomycetes</taxon>
        <taxon>Xylariomycetidae</taxon>
        <taxon>Amphisphaeriales</taxon>
        <taxon>Apiosporaceae</taxon>
        <taxon>Apiospora</taxon>
    </lineage>
</organism>
<evidence type="ECO:0000313" key="3">
    <source>
        <dbReference type="EMBL" id="KAK8121170.1"/>
    </source>
</evidence>
<dbReference type="PANTHER" id="PTHR35394:SF5">
    <property type="entry name" value="DUF3176 DOMAIN-CONTAINING PROTEIN"/>
    <property type="match status" value="1"/>
</dbReference>
<feature type="region of interest" description="Disordered" evidence="1">
    <location>
        <begin position="1"/>
        <end position="29"/>
    </location>
</feature>
<accession>A0AAW0R1Q5</accession>
<keyword evidence="4" id="KW-1185">Reference proteome</keyword>
<gene>
    <name evidence="3" type="ORF">PG999_005290</name>
</gene>
<dbReference type="EMBL" id="JAQQWP010000004">
    <property type="protein sequence ID" value="KAK8121170.1"/>
    <property type="molecule type" value="Genomic_DNA"/>
</dbReference>
<dbReference type="PANTHER" id="PTHR35394">
    <property type="entry name" value="DUF3176 DOMAIN-CONTAINING PROTEIN"/>
    <property type="match status" value="1"/>
</dbReference>
<reference evidence="3 4" key="1">
    <citation type="submission" date="2023-01" db="EMBL/GenBank/DDBJ databases">
        <title>Analysis of 21 Apiospora genomes using comparative genomics revels a genus with tremendous synthesis potential of carbohydrate active enzymes and secondary metabolites.</title>
        <authorList>
            <person name="Sorensen T."/>
        </authorList>
    </citation>
    <scope>NUCLEOTIDE SEQUENCE [LARGE SCALE GENOMIC DNA]</scope>
    <source>
        <strain evidence="3 4">CBS 117206</strain>
    </source>
</reference>
<dbReference type="Proteomes" id="UP001392437">
    <property type="component" value="Unassembled WGS sequence"/>
</dbReference>
<dbReference type="Pfam" id="PF11374">
    <property type="entry name" value="DUF3176"/>
    <property type="match status" value="1"/>
</dbReference>
<dbReference type="AlphaFoldDB" id="A0AAW0R1Q5"/>
<feature type="compositionally biased region" description="Polar residues" evidence="1">
    <location>
        <begin position="64"/>
        <end position="74"/>
    </location>
</feature>
<evidence type="ECO:0000256" key="1">
    <source>
        <dbReference type="SAM" id="MobiDB-lite"/>
    </source>
</evidence>
<comment type="caution">
    <text evidence="3">The sequence shown here is derived from an EMBL/GenBank/DDBJ whole genome shotgun (WGS) entry which is preliminary data.</text>
</comment>
<keyword evidence="2" id="KW-0812">Transmembrane</keyword>